<keyword evidence="3" id="KW-1185">Reference proteome</keyword>
<sequence length="67" mass="7145">MVYGGAGGNGPIFGHYRPLLRFSRISRGSGALNIDGINRQAESAPAVTSVDSADDRYSGNGQHPYYE</sequence>
<dbReference type="KEGG" id="eck:EC55989_3350"/>
<evidence type="ECO:0000256" key="1">
    <source>
        <dbReference type="SAM" id="MobiDB-lite"/>
    </source>
</evidence>
<evidence type="ECO:0000313" key="3">
    <source>
        <dbReference type="Proteomes" id="UP000000746"/>
    </source>
</evidence>
<dbReference type="Proteomes" id="UP000000746">
    <property type="component" value="Chromosome"/>
</dbReference>
<dbReference type="HOGENOM" id="CLU_2805620_0_0_6"/>
<reference evidence="3" key="1">
    <citation type="journal article" date="2009" name="PLoS Genet.">
        <title>Organised genome dynamics in the Escherichia coli species results in highly diverse adaptive paths.</title>
        <authorList>
            <person name="Touchon M."/>
            <person name="Hoede C."/>
            <person name="Tenaillon O."/>
            <person name="Barbe V."/>
            <person name="Baeriswyl S."/>
            <person name="Bidet P."/>
            <person name="Bingen E."/>
            <person name="Bonacorsi S."/>
            <person name="Bouchier C."/>
            <person name="Bouvet O."/>
            <person name="Calteau A."/>
            <person name="Chiapello H."/>
            <person name="Clermont O."/>
            <person name="Cruveiller S."/>
            <person name="Danchin A."/>
            <person name="Diard M."/>
            <person name="Dossat C."/>
            <person name="Karoui M.E."/>
            <person name="Frapy E."/>
            <person name="Garry L."/>
            <person name="Ghigo J.M."/>
            <person name="Gilles A.M."/>
            <person name="Johnson J."/>
            <person name="Le Bouguenec C."/>
            <person name="Lescat M."/>
            <person name="Mangenot S."/>
            <person name="Martinez-Jehanne V."/>
            <person name="Matic I."/>
            <person name="Nassif X."/>
            <person name="Oztas S."/>
            <person name="Petit M.A."/>
            <person name="Pichon C."/>
            <person name="Rouy Z."/>
            <person name="Ruf C.S."/>
            <person name="Schneider D."/>
            <person name="Tourret J."/>
            <person name="Vacherie B."/>
            <person name="Vallenet D."/>
            <person name="Medigue C."/>
            <person name="Rocha E.P.C."/>
            <person name="Denamur E."/>
        </authorList>
    </citation>
    <scope>NUCLEOTIDE SEQUENCE [LARGE SCALE GENOMIC DNA]</scope>
    <source>
        <strain evidence="3">55989 / EAEC</strain>
    </source>
</reference>
<accession>B7LG80</accession>
<dbReference type="EMBL" id="CU928145">
    <property type="protein sequence ID" value="CAU99407.1"/>
    <property type="molecule type" value="Genomic_DNA"/>
</dbReference>
<feature type="region of interest" description="Disordered" evidence="1">
    <location>
        <begin position="42"/>
        <end position="67"/>
    </location>
</feature>
<evidence type="ECO:0000313" key="2">
    <source>
        <dbReference type="EMBL" id="CAU99407.1"/>
    </source>
</evidence>
<name>B7LG80_ECO55</name>
<organism evidence="2 3">
    <name type="scientific">Escherichia coli (strain 55989 / EAEC)</name>
    <dbReference type="NCBI Taxonomy" id="585055"/>
    <lineage>
        <taxon>Bacteria</taxon>
        <taxon>Pseudomonadati</taxon>
        <taxon>Pseudomonadota</taxon>
        <taxon>Gammaproteobacteria</taxon>
        <taxon>Enterobacterales</taxon>
        <taxon>Enterobacteriaceae</taxon>
        <taxon>Escherichia</taxon>
    </lineage>
</organism>
<protein>
    <submittedName>
        <fullName evidence="2">Uncharacterized protein</fullName>
    </submittedName>
</protein>
<gene>
    <name evidence="2" type="ordered locus">EC55989_3350</name>
</gene>
<dbReference type="AlphaFoldDB" id="B7LG80"/>
<proteinExistence type="predicted"/>